<comment type="caution">
    <text evidence="3">The sequence shown here is derived from an EMBL/GenBank/DDBJ whole genome shotgun (WGS) entry which is preliminary data.</text>
</comment>
<dbReference type="AlphaFoldDB" id="A0ABD3BL55"/>
<gene>
    <name evidence="3" type="ORF">CASFOL_038328</name>
</gene>
<sequence length="396" mass="44672">MDADEKLTTLQKAYADIILGVSQEAGARVMVSDWKSAKHQHKLTVMNDECLRILLRIKQMMDCQIIKSQATLLNQQKKIDELEAQLHEAEDIVNDLRGELQEVQEELERVKNESLNEPVNAYSVQMPMTNNIYSYQPSVASDTSAQYPSQSNGCGKCSNMTVCSCGAGHGPRDCKETSLYRNGCTQRIRACVNAEVKDEKDSKFKLSADIQQDRFDSFPMKRKRAVRRRKTILPLCGKKPSLSEDGTCSEICAELSPDEDLTQTAEICDDEKYIIEVSGAVTMHEDKMDVEKVGMSSGLELNSSEAANGLSRRPVREREFKYTFQRKRKRQALSNSEVNGSLETGKMNGDEENSDWKAEEPRRSLSLDMGRDSRRLAQVARQTPSTFLISLSESKW</sequence>
<dbReference type="PANTHER" id="PTHR34778">
    <property type="entry name" value="OS02G0580700 PROTEIN"/>
    <property type="match status" value="1"/>
</dbReference>
<evidence type="ECO:0000313" key="4">
    <source>
        <dbReference type="Proteomes" id="UP001632038"/>
    </source>
</evidence>
<proteinExistence type="predicted"/>
<evidence type="ECO:0000256" key="1">
    <source>
        <dbReference type="SAM" id="Coils"/>
    </source>
</evidence>
<feature type="coiled-coil region" evidence="1">
    <location>
        <begin position="65"/>
        <end position="117"/>
    </location>
</feature>
<reference evidence="4" key="1">
    <citation type="journal article" date="2024" name="IScience">
        <title>Strigolactones Initiate the Formation of Haustorium-like Structures in Castilleja.</title>
        <authorList>
            <person name="Buerger M."/>
            <person name="Peterson D."/>
            <person name="Chory J."/>
        </authorList>
    </citation>
    <scope>NUCLEOTIDE SEQUENCE [LARGE SCALE GENOMIC DNA]</scope>
</reference>
<feature type="compositionally biased region" description="Polar residues" evidence="2">
    <location>
        <begin position="332"/>
        <end position="342"/>
    </location>
</feature>
<feature type="region of interest" description="Disordered" evidence="2">
    <location>
        <begin position="331"/>
        <end position="382"/>
    </location>
</feature>
<evidence type="ECO:0000313" key="3">
    <source>
        <dbReference type="EMBL" id="KAL3618007.1"/>
    </source>
</evidence>
<feature type="compositionally biased region" description="Basic and acidic residues" evidence="2">
    <location>
        <begin position="354"/>
        <end position="375"/>
    </location>
</feature>
<name>A0ABD3BL55_9LAMI</name>
<dbReference type="PANTHER" id="PTHR34778:SF2">
    <property type="entry name" value="OS02G0580700 PROTEIN"/>
    <property type="match status" value="1"/>
</dbReference>
<keyword evidence="1" id="KW-0175">Coiled coil</keyword>
<dbReference type="Proteomes" id="UP001632038">
    <property type="component" value="Unassembled WGS sequence"/>
</dbReference>
<dbReference type="EMBL" id="JAVIJP010000081">
    <property type="protein sequence ID" value="KAL3618007.1"/>
    <property type="molecule type" value="Genomic_DNA"/>
</dbReference>
<organism evidence="3 4">
    <name type="scientific">Castilleja foliolosa</name>
    <dbReference type="NCBI Taxonomy" id="1961234"/>
    <lineage>
        <taxon>Eukaryota</taxon>
        <taxon>Viridiplantae</taxon>
        <taxon>Streptophyta</taxon>
        <taxon>Embryophyta</taxon>
        <taxon>Tracheophyta</taxon>
        <taxon>Spermatophyta</taxon>
        <taxon>Magnoliopsida</taxon>
        <taxon>eudicotyledons</taxon>
        <taxon>Gunneridae</taxon>
        <taxon>Pentapetalae</taxon>
        <taxon>asterids</taxon>
        <taxon>lamiids</taxon>
        <taxon>Lamiales</taxon>
        <taxon>Orobanchaceae</taxon>
        <taxon>Pedicularideae</taxon>
        <taxon>Castillejinae</taxon>
        <taxon>Castilleja</taxon>
    </lineage>
</organism>
<keyword evidence="4" id="KW-1185">Reference proteome</keyword>
<evidence type="ECO:0000256" key="2">
    <source>
        <dbReference type="SAM" id="MobiDB-lite"/>
    </source>
</evidence>
<accession>A0ABD3BL55</accession>
<protein>
    <submittedName>
        <fullName evidence="3">Uncharacterized protein</fullName>
    </submittedName>
</protein>